<keyword evidence="6 7" id="KW-0961">Cell wall biogenesis/degradation</keyword>
<accession>A0A328UEY8</accession>
<comment type="caution">
    <text evidence="9">The sequence shown here is derived from an EMBL/GenBank/DDBJ whole genome shotgun (WGS) entry which is preliminary data.</text>
</comment>
<keyword evidence="4 7" id="KW-0472">Membrane</keyword>
<comment type="catalytic activity">
    <reaction evidence="7">
        <text>a peptidoglycan chain = a peptidoglycan chain with N-acetyl-1,6-anhydromuramyl-[peptide] at the reducing end + a peptidoglycan chain with N-acetylglucosamine at the non-reducing end.</text>
        <dbReference type="EC" id="4.2.2.29"/>
    </reaction>
</comment>
<feature type="region of interest" description="Disordered" evidence="8">
    <location>
        <begin position="68"/>
        <end position="124"/>
    </location>
</feature>
<evidence type="ECO:0000256" key="3">
    <source>
        <dbReference type="ARBA" id="ARBA00022989"/>
    </source>
</evidence>
<comment type="similarity">
    <text evidence="7">Belongs to the transglycosylase MltG family.</text>
</comment>
<feature type="compositionally biased region" description="Acidic residues" evidence="8">
    <location>
        <begin position="73"/>
        <end position="83"/>
    </location>
</feature>
<sequence length="479" mass="53712">MPVSDSLVVLPPGKVADIVLTGQLGAGHQLKLRTTGGRNMDEHNKGSISDEELQRKLYEKRVKNFSLNLTDNSMEEPPAEADDSALNSYSDPREKELGERQAPAQSKETQKRLKKAAKRRNKEKSRGNRRFFRLVWLVMVVLVSIIAGRYMVDGVNDMLAVGRSSVDVSFTVEEDDTTAKIAQKLKDGGLINNESFFKLYATLTKAGDTYTAGTFELNTSMDYQAIISELQTPRSTREQVFVTIPEGMGVLELAGLLEEKGVCKAADVLELCKSRDFDGDFELLAQIPAESERPYHLEGYLFPDSYYFYKDQDVTSVVKKLLRNTNDKLTKALRDQIAETGMSLDDFLTLASIVQRESADDEDMYLVASVLLNRLNNVGYQNIYTLDCDSTQYYPYRSPAAIPDDLKDSFEPLEAYNTYRNRGLPPGPICTPSMAAIEALLDPAKTNYYYFCHNPETQEAYYATTAAQHSVNMQKAGLR</sequence>
<evidence type="ECO:0000256" key="1">
    <source>
        <dbReference type="ARBA" id="ARBA00022475"/>
    </source>
</evidence>
<dbReference type="Proteomes" id="UP000249377">
    <property type="component" value="Unassembled WGS sequence"/>
</dbReference>
<evidence type="ECO:0000256" key="2">
    <source>
        <dbReference type="ARBA" id="ARBA00022692"/>
    </source>
</evidence>
<dbReference type="EMBL" id="QLYR01000003">
    <property type="protein sequence ID" value="RAQ29322.1"/>
    <property type="molecule type" value="Genomic_DNA"/>
</dbReference>
<dbReference type="GO" id="GO:0008932">
    <property type="term" value="F:lytic endotransglycosylase activity"/>
    <property type="evidence" value="ECO:0007669"/>
    <property type="project" value="UniProtKB-UniRule"/>
</dbReference>
<dbReference type="HAMAP" id="MF_02065">
    <property type="entry name" value="MltG"/>
    <property type="match status" value="1"/>
</dbReference>
<evidence type="ECO:0000256" key="8">
    <source>
        <dbReference type="SAM" id="MobiDB-lite"/>
    </source>
</evidence>
<dbReference type="Gene3D" id="3.30.1490.480">
    <property type="entry name" value="Endolytic murein transglycosylase"/>
    <property type="match status" value="1"/>
</dbReference>
<feature type="compositionally biased region" description="Basic residues" evidence="8">
    <location>
        <begin position="112"/>
        <end position="124"/>
    </location>
</feature>
<keyword evidence="1 7" id="KW-1003">Cell membrane</keyword>
<dbReference type="GO" id="GO:0009252">
    <property type="term" value="P:peptidoglycan biosynthetic process"/>
    <property type="evidence" value="ECO:0007669"/>
    <property type="project" value="UniProtKB-UniRule"/>
</dbReference>
<protein>
    <recommendedName>
        <fullName evidence="7">Endolytic murein transglycosylase</fullName>
        <ecNumber evidence="7">4.2.2.29</ecNumber>
    </recommendedName>
    <alternativeName>
        <fullName evidence="7">Peptidoglycan lytic transglycosylase</fullName>
    </alternativeName>
    <alternativeName>
        <fullName evidence="7">Peptidoglycan polymerization terminase</fullName>
    </alternativeName>
</protein>
<dbReference type="NCBIfam" id="TIGR00247">
    <property type="entry name" value="endolytic transglycosylase MltG"/>
    <property type="match status" value="1"/>
</dbReference>
<dbReference type="EC" id="4.2.2.29" evidence="7"/>
<evidence type="ECO:0000256" key="5">
    <source>
        <dbReference type="ARBA" id="ARBA00023239"/>
    </source>
</evidence>
<feature type="site" description="Important for catalytic activity" evidence="7">
    <location>
        <position position="357"/>
    </location>
</feature>
<comment type="function">
    <text evidence="7">Functions as a peptidoglycan terminase that cleaves nascent peptidoglycan strands endolytically to terminate their elongation.</text>
</comment>
<comment type="subcellular location">
    <subcellularLocation>
        <location evidence="7">Cell membrane</location>
        <topology evidence="7">Single-pass membrane protein</topology>
    </subcellularLocation>
</comment>
<reference evidence="9 10" key="1">
    <citation type="submission" date="2018-06" db="EMBL/GenBank/DDBJ databases">
        <title>Noncontiguous genome sequence of Ruminococcaceae bacterium ASD2818.</title>
        <authorList>
            <person name="Chaplin A.V."/>
            <person name="Sokolova S.R."/>
            <person name="Kochetkova T.O."/>
            <person name="Goltsov A.Y."/>
            <person name="Trofimov D.Y."/>
            <person name="Efimov B.A."/>
        </authorList>
    </citation>
    <scope>NUCLEOTIDE SEQUENCE [LARGE SCALE GENOMIC DNA]</scope>
    <source>
        <strain evidence="9 10">ASD2818</strain>
    </source>
</reference>
<organism evidence="9 10">
    <name type="scientific">Hydrogeniiclostridium mannosilyticum</name>
    <dbReference type="NCBI Taxonomy" id="2764322"/>
    <lineage>
        <taxon>Bacteria</taxon>
        <taxon>Bacillati</taxon>
        <taxon>Bacillota</taxon>
        <taxon>Clostridia</taxon>
        <taxon>Eubacteriales</taxon>
        <taxon>Acutalibacteraceae</taxon>
        <taxon>Hydrogeniiclostridium</taxon>
    </lineage>
</organism>
<dbReference type="GO" id="GO:0005886">
    <property type="term" value="C:plasma membrane"/>
    <property type="evidence" value="ECO:0007669"/>
    <property type="project" value="UniProtKB-SubCell"/>
</dbReference>
<dbReference type="Pfam" id="PF02618">
    <property type="entry name" value="YceG"/>
    <property type="match status" value="1"/>
</dbReference>
<keyword evidence="2 7" id="KW-0812">Transmembrane</keyword>
<evidence type="ECO:0000256" key="4">
    <source>
        <dbReference type="ARBA" id="ARBA00023136"/>
    </source>
</evidence>
<gene>
    <name evidence="7 9" type="primary">mltG</name>
    <name evidence="9" type="ORF">DPQ25_07540</name>
</gene>
<dbReference type="PANTHER" id="PTHR30518">
    <property type="entry name" value="ENDOLYTIC MUREIN TRANSGLYCOSYLASE"/>
    <property type="match status" value="1"/>
</dbReference>
<dbReference type="PANTHER" id="PTHR30518:SF2">
    <property type="entry name" value="ENDOLYTIC MUREIN TRANSGLYCOSYLASE"/>
    <property type="match status" value="1"/>
</dbReference>
<evidence type="ECO:0000256" key="7">
    <source>
        <dbReference type="HAMAP-Rule" id="MF_02065"/>
    </source>
</evidence>
<evidence type="ECO:0000313" key="9">
    <source>
        <dbReference type="EMBL" id="RAQ29322.1"/>
    </source>
</evidence>
<evidence type="ECO:0000313" key="10">
    <source>
        <dbReference type="Proteomes" id="UP000249377"/>
    </source>
</evidence>
<dbReference type="InterPro" id="IPR003770">
    <property type="entry name" value="MLTG-like"/>
</dbReference>
<dbReference type="AlphaFoldDB" id="A0A328UEY8"/>
<evidence type="ECO:0000256" key="6">
    <source>
        <dbReference type="ARBA" id="ARBA00023316"/>
    </source>
</evidence>
<keyword evidence="10" id="KW-1185">Reference proteome</keyword>
<dbReference type="GO" id="GO:0071555">
    <property type="term" value="P:cell wall organization"/>
    <property type="evidence" value="ECO:0007669"/>
    <property type="project" value="UniProtKB-KW"/>
</dbReference>
<feature type="transmembrane region" description="Helical" evidence="7">
    <location>
        <begin position="131"/>
        <end position="152"/>
    </location>
</feature>
<proteinExistence type="inferred from homology"/>
<name>A0A328UEY8_9FIRM</name>
<keyword evidence="5 7" id="KW-0456">Lyase</keyword>
<keyword evidence="3 7" id="KW-1133">Transmembrane helix</keyword>